<accession>A0A6J4QNL3</accession>
<evidence type="ECO:0000313" key="2">
    <source>
        <dbReference type="EMBL" id="CAA9442662.1"/>
    </source>
</evidence>
<organism evidence="2">
    <name type="scientific">uncultured Rubrobacteraceae bacterium</name>
    <dbReference type="NCBI Taxonomy" id="349277"/>
    <lineage>
        <taxon>Bacteria</taxon>
        <taxon>Bacillati</taxon>
        <taxon>Actinomycetota</taxon>
        <taxon>Rubrobacteria</taxon>
        <taxon>Rubrobacterales</taxon>
        <taxon>Rubrobacteraceae</taxon>
        <taxon>environmental samples</taxon>
    </lineage>
</organism>
<reference evidence="2" key="1">
    <citation type="submission" date="2020-02" db="EMBL/GenBank/DDBJ databases">
        <authorList>
            <person name="Meier V. D."/>
        </authorList>
    </citation>
    <scope>NUCLEOTIDE SEQUENCE</scope>
    <source>
        <strain evidence="2">AVDCRST_MAG28</strain>
    </source>
</reference>
<evidence type="ECO:0000256" key="1">
    <source>
        <dbReference type="SAM" id="MobiDB-lite"/>
    </source>
</evidence>
<feature type="compositionally biased region" description="Basic and acidic residues" evidence="1">
    <location>
        <begin position="18"/>
        <end position="35"/>
    </location>
</feature>
<dbReference type="AlphaFoldDB" id="A0A6J4QNL3"/>
<gene>
    <name evidence="2" type="ORF">AVDCRST_MAG28-565</name>
</gene>
<sequence>MKNPAAEELGRRGGLKGGPDRAKKMTKEERSESARKAAKARWDKKRREEEGS</sequence>
<dbReference type="EMBL" id="CADCVE010000014">
    <property type="protein sequence ID" value="CAA9442662.1"/>
    <property type="molecule type" value="Genomic_DNA"/>
</dbReference>
<protein>
    <submittedName>
        <fullName evidence="2">Uncharacterized protein</fullName>
    </submittedName>
</protein>
<proteinExistence type="predicted"/>
<feature type="region of interest" description="Disordered" evidence="1">
    <location>
        <begin position="1"/>
        <end position="52"/>
    </location>
</feature>
<name>A0A6J4QNL3_9ACTN</name>